<gene>
    <name evidence="1" type="ORF">CY34DRAFT_15551</name>
</gene>
<evidence type="ECO:0000313" key="1">
    <source>
        <dbReference type="EMBL" id="KIK37682.1"/>
    </source>
</evidence>
<reference evidence="1 2" key="1">
    <citation type="submission" date="2014-04" db="EMBL/GenBank/DDBJ databases">
        <authorList>
            <consortium name="DOE Joint Genome Institute"/>
            <person name="Kuo A."/>
            <person name="Ruytinx J."/>
            <person name="Rineau F."/>
            <person name="Colpaert J."/>
            <person name="Kohler A."/>
            <person name="Nagy L.G."/>
            <person name="Floudas D."/>
            <person name="Copeland A."/>
            <person name="Barry K.W."/>
            <person name="Cichocki N."/>
            <person name="Veneault-Fourrey C."/>
            <person name="LaButti K."/>
            <person name="Lindquist E.A."/>
            <person name="Lipzen A."/>
            <person name="Lundell T."/>
            <person name="Morin E."/>
            <person name="Murat C."/>
            <person name="Sun H."/>
            <person name="Tunlid A."/>
            <person name="Henrissat B."/>
            <person name="Grigoriev I.V."/>
            <person name="Hibbett D.S."/>
            <person name="Martin F."/>
            <person name="Nordberg H.P."/>
            <person name="Cantor M.N."/>
            <person name="Hua S.X."/>
        </authorList>
    </citation>
    <scope>NUCLEOTIDE SEQUENCE [LARGE SCALE GENOMIC DNA]</scope>
    <source>
        <strain evidence="1 2">UH-Slu-Lm8-n1</strain>
    </source>
</reference>
<sequence>MTLLKGALTTSATSAPPEVLCGEDIDFFNGADVLKSTPSLTEAYINTPLTLVQRPLTFKYTPILGSGVSIQPGDNKLCSVILPPSNDLNGYTFPSYFKSRFYKSLKTLHPYMTDISLPKPQHNTEHNLPTLTSFFSENSLDTPITAWNRDIDAGRIPIISPPRLHDAFTRVALQSRSDCNKTIPHMYPIIWGQAKTSSIYDYF</sequence>
<dbReference type="HOGENOM" id="CLU_1349688_0_0_1"/>
<accession>A0A0D0ATR9</accession>
<reference evidence="2" key="2">
    <citation type="submission" date="2015-01" db="EMBL/GenBank/DDBJ databases">
        <title>Evolutionary Origins and Diversification of the Mycorrhizal Mutualists.</title>
        <authorList>
            <consortium name="DOE Joint Genome Institute"/>
            <consortium name="Mycorrhizal Genomics Consortium"/>
            <person name="Kohler A."/>
            <person name="Kuo A."/>
            <person name="Nagy L.G."/>
            <person name="Floudas D."/>
            <person name="Copeland A."/>
            <person name="Barry K.W."/>
            <person name="Cichocki N."/>
            <person name="Veneault-Fourrey C."/>
            <person name="LaButti K."/>
            <person name="Lindquist E.A."/>
            <person name="Lipzen A."/>
            <person name="Lundell T."/>
            <person name="Morin E."/>
            <person name="Murat C."/>
            <person name="Riley R."/>
            <person name="Ohm R."/>
            <person name="Sun H."/>
            <person name="Tunlid A."/>
            <person name="Henrissat B."/>
            <person name="Grigoriev I.V."/>
            <person name="Hibbett D.S."/>
            <person name="Martin F."/>
        </authorList>
    </citation>
    <scope>NUCLEOTIDE SEQUENCE [LARGE SCALE GENOMIC DNA]</scope>
    <source>
        <strain evidence="2">UH-Slu-Lm8-n1</strain>
    </source>
</reference>
<dbReference type="AlphaFoldDB" id="A0A0D0ATR9"/>
<dbReference type="InParanoid" id="A0A0D0ATR9"/>
<organism evidence="1 2">
    <name type="scientific">Suillus luteus UH-Slu-Lm8-n1</name>
    <dbReference type="NCBI Taxonomy" id="930992"/>
    <lineage>
        <taxon>Eukaryota</taxon>
        <taxon>Fungi</taxon>
        <taxon>Dikarya</taxon>
        <taxon>Basidiomycota</taxon>
        <taxon>Agaricomycotina</taxon>
        <taxon>Agaricomycetes</taxon>
        <taxon>Agaricomycetidae</taxon>
        <taxon>Boletales</taxon>
        <taxon>Suillineae</taxon>
        <taxon>Suillaceae</taxon>
        <taxon>Suillus</taxon>
    </lineage>
</organism>
<dbReference type="EMBL" id="KN835436">
    <property type="protein sequence ID" value="KIK37682.1"/>
    <property type="molecule type" value="Genomic_DNA"/>
</dbReference>
<evidence type="ECO:0000313" key="2">
    <source>
        <dbReference type="Proteomes" id="UP000054485"/>
    </source>
</evidence>
<proteinExistence type="predicted"/>
<dbReference type="OrthoDB" id="2692866at2759"/>
<name>A0A0D0ATR9_9AGAM</name>
<dbReference type="Proteomes" id="UP000054485">
    <property type="component" value="Unassembled WGS sequence"/>
</dbReference>
<protein>
    <submittedName>
        <fullName evidence="1">Uncharacterized protein</fullName>
    </submittedName>
</protein>
<keyword evidence="2" id="KW-1185">Reference proteome</keyword>